<dbReference type="Pfam" id="PF13460">
    <property type="entry name" value="NAD_binding_10"/>
    <property type="match status" value="1"/>
</dbReference>
<feature type="domain" description="NAD(P)-binding" evidence="1">
    <location>
        <begin position="8"/>
        <end position="147"/>
    </location>
</feature>
<dbReference type="EMBL" id="CP049863">
    <property type="protein sequence ID" value="QIK62728.1"/>
    <property type="molecule type" value="Genomic_DNA"/>
</dbReference>
<gene>
    <name evidence="2" type="ORF">G7068_05550</name>
</gene>
<dbReference type="GO" id="GO:0044877">
    <property type="term" value="F:protein-containing complex binding"/>
    <property type="evidence" value="ECO:0007669"/>
    <property type="project" value="TreeGrafter"/>
</dbReference>
<name>A0A6G7XEC6_9MICO</name>
<dbReference type="SUPFAM" id="SSF51735">
    <property type="entry name" value="NAD(P)-binding Rossmann-fold domains"/>
    <property type="match status" value="1"/>
</dbReference>
<dbReference type="Proteomes" id="UP000502677">
    <property type="component" value="Chromosome"/>
</dbReference>
<keyword evidence="3" id="KW-1185">Reference proteome</keyword>
<evidence type="ECO:0000259" key="1">
    <source>
        <dbReference type="Pfam" id="PF13460"/>
    </source>
</evidence>
<sequence>MAIDLVTGAGGNSGSYIAQRLLQNGRQVRTITRNPEAIADPIEAFPYAFSDPDLLAAAFKGVDTFYNTYWERHPAAHGGHDIAVARSSALISAAAAAGVRRIVQVSVMHPALDSPYSYHRGKAEMEELVRSSGLSYAIVRPAVMFGGKEVLLNNIAWLLRRLHVFTVPGDGKYPIRPTHVEDVADLMVRLASSNEDGVHDAGGPETFEFGTLIRRIRDAIGVRAAVVNAPRGLVLPLTKSLRFLAPEAPVDAEELDSLIKGLVSCDGPAIGNRRYTDYLSQVSSDYGREYVR</sequence>
<dbReference type="AlphaFoldDB" id="A0A6G7XEC6"/>
<evidence type="ECO:0000313" key="3">
    <source>
        <dbReference type="Proteomes" id="UP000502677"/>
    </source>
</evidence>
<protein>
    <submittedName>
        <fullName evidence="2">NAD(P)H-binding protein</fullName>
    </submittedName>
</protein>
<evidence type="ECO:0000313" key="2">
    <source>
        <dbReference type="EMBL" id="QIK62728.1"/>
    </source>
</evidence>
<dbReference type="KEGG" id="lvi:G7068_05550"/>
<proteinExistence type="predicted"/>
<dbReference type="InterPro" id="IPR051207">
    <property type="entry name" value="ComplexI_NDUFA9_subunit"/>
</dbReference>
<dbReference type="InterPro" id="IPR036291">
    <property type="entry name" value="NAD(P)-bd_dom_sf"/>
</dbReference>
<dbReference type="RefSeq" id="WP_166290030.1">
    <property type="nucleotide sequence ID" value="NZ_CP049863.1"/>
</dbReference>
<dbReference type="InterPro" id="IPR016040">
    <property type="entry name" value="NAD(P)-bd_dom"/>
</dbReference>
<dbReference type="PANTHER" id="PTHR12126:SF11">
    <property type="entry name" value="NADH DEHYDROGENASE [UBIQUINONE] 1 ALPHA SUBCOMPLEX SUBUNIT 9, MITOCHONDRIAL"/>
    <property type="match status" value="1"/>
</dbReference>
<dbReference type="PANTHER" id="PTHR12126">
    <property type="entry name" value="NADH-UBIQUINONE OXIDOREDUCTASE 39 KDA SUBUNIT-RELATED"/>
    <property type="match status" value="1"/>
</dbReference>
<reference evidence="2 3" key="1">
    <citation type="submission" date="2020-03" db="EMBL/GenBank/DDBJ databases">
        <title>Leucobacter sp. nov., isolated from beetles.</title>
        <authorList>
            <person name="Hyun D.-W."/>
            <person name="Bae J.-W."/>
        </authorList>
    </citation>
    <scope>NUCLEOTIDE SEQUENCE [LARGE SCALE GENOMIC DNA]</scope>
    <source>
        <strain evidence="2 3">HDW9C</strain>
    </source>
</reference>
<organism evidence="2 3">
    <name type="scientific">Leucobacter viscericola</name>
    <dbReference type="NCBI Taxonomy" id="2714935"/>
    <lineage>
        <taxon>Bacteria</taxon>
        <taxon>Bacillati</taxon>
        <taxon>Actinomycetota</taxon>
        <taxon>Actinomycetes</taxon>
        <taxon>Micrococcales</taxon>
        <taxon>Microbacteriaceae</taxon>
        <taxon>Leucobacter</taxon>
    </lineage>
</organism>
<dbReference type="Gene3D" id="3.40.50.720">
    <property type="entry name" value="NAD(P)-binding Rossmann-like Domain"/>
    <property type="match status" value="1"/>
</dbReference>
<accession>A0A6G7XEC6</accession>